<accession>A0ABR0S6W6</accession>
<dbReference type="Gene3D" id="1.20.58.340">
    <property type="entry name" value="Magnesium transport protein CorA, transmembrane region"/>
    <property type="match status" value="1"/>
</dbReference>
<feature type="region of interest" description="Disordered" evidence="5">
    <location>
        <begin position="1"/>
        <end position="102"/>
    </location>
</feature>
<evidence type="ECO:0000256" key="2">
    <source>
        <dbReference type="ARBA" id="ARBA00022692"/>
    </source>
</evidence>
<feature type="region of interest" description="Disordered" evidence="5">
    <location>
        <begin position="810"/>
        <end position="841"/>
    </location>
</feature>
<comment type="caution">
    <text evidence="7">The sequence shown here is derived from an EMBL/GenBank/DDBJ whole genome shotgun (WGS) entry which is preliminary data.</text>
</comment>
<keyword evidence="4 6" id="KW-0472">Membrane</keyword>
<proteinExistence type="predicted"/>
<dbReference type="PANTHER" id="PTHR46494">
    <property type="entry name" value="CORA FAMILY METAL ION TRANSPORTER (EUROFUNG)"/>
    <property type="match status" value="1"/>
</dbReference>
<dbReference type="Proteomes" id="UP001338125">
    <property type="component" value="Unassembled WGS sequence"/>
</dbReference>
<feature type="compositionally biased region" description="Acidic residues" evidence="5">
    <location>
        <begin position="47"/>
        <end position="61"/>
    </location>
</feature>
<feature type="region of interest" description="Disordered" evidence="5">
    <location>
        <begin position="1633"/>
        <end position="1667"/>
    </location>
</feature>
<dbReference type="PANTHER" id="PTHR46494:SF1">
    <property type="entry name" value="CORA FAMILY METAL ION TRANSPORTER (EUROFUNG)"/>
    <property type="match status" value="1"/>
</dbReference>
<feature type="region of interest" description="Disordered" evidence="5">
    <location>
        <begin position="1691"/>
        <end position="1721"/>
    </location>
</feature>
<feature type="compositionally biased region" description="Polar residues" evidence="5">
    <location>
        <begin position="600"/>
        <end position="614"/>
    </location>
</feature>
<keyword evidence="3 6" id="KW-1133">Transmembrane helix</keyword>
<name>A0ABR0S6W6_9HYPO</name>
<keyword evidence="8" id="KW-1185">Reference proteome</keyword>
<evidence type="ECO:0000256" key="6">
    <source>
        <dbReference type="SAM" id="Phobius"/>
    </source>
</evidence>
<feature type="transmembrane region" description="Helical" evidence="6">
    <location>
        <begin position="1595"/>
        <end position="1616"/>
    </location>
</feature>
<dbReference type="SUPFAM" id="SSF144083">
    <property type="entry name" value="Magnesium transport protein CorA, transmembrane region"/>
    <property type="match status" value="1"/>
</dbReference>
<feature type="compositionally biased region" description="Basic and acidic residues" evidence="5">
    <location>
        <begin position="1643"/>
        <end position="1653"/>
    </location>
</feature>
<evidence type="ECO:0008006" key="9">
    <source>
        <dbReference type="Google" id="ProtNLM"/>
    </source>
</evidence>
<gene>
    <name evidence="7" type="ORF">PT974_11672</name>
</gene>
<feature type="region of interest" description="Disordered" evidence="5">
    <location>
        <begin position="645"/>
        <end position="741"/>
    </location>
</feature>
<dbReference type="InterPro" id="IPR002523">
    <property type="entry name" value="MgTranspt_CorA/ZnTranspt_ZntB"/>
</dbReference>
<feature type="compositionally biased region" description="Polar residues" evidence="5">
    <location>
        <begin position="694"/>
        <end position="707"/>
    </location>
</feature>
<sequence>MEHSPPLRLARDDLQDQAFSSSMNEPPDDYFSSSHGHPENEYRQPYYEDEIEEEEEEEEGEGDHQHEKSRHGTPRASSPVRQGNERTRSLSPFSDDSLTDLESSEGHFLEPISSILHSGTMAERAERDGLSINVSLTADKYILGDGVASPPVQVWREEKTDLKEIGTTHLQPIHALEYCVNEMGEGKVVLFCPKGPLEKMRIQKQCCHVKRSTMSLKVLDKLVRNCPLIDDNLREVAVKLVATVGERFVRDSENGTYIEPGSVLRSIGTHSQHHGSRASSRHQQTDPVVFVASPYMAMKSLESHTASEDGEHHPQTLLQSLYGFDVVTNRDKHQVIRKMSACGQRDDVLYVNQMWCLLIGSNILITMSDQLPDDLLGGVVEKRTSGLEQPIIVRIIDQANRIHRILVPSDTSWVDFFRYTMVMVQGKVDNALNFELIDQEDGILTGEKWIEFMKSKMPRLHVFRLIEKKRPDSRHRGHAGRGSSYSGQKEVLMLDYQPRPDDMTDRGSTYTPSRALHDGDNQALVQRRNSNLYPRWGPRSLYRIQRTHSKTSTLQGSGYEDEQASIWDIRTVRSEKSMTLGSVEAFPTQRRRIEYPENATEPQEQPDQLSSKTVSNDKDTAVHNYSGPEIMSLLKSLERLLDGQNTGSRGIRNENRNGEALPLPQLDSNDVTRNTDPPSSPLIQNDSQKRRDQSFTQKQENSLTISEKTPAGLPQERGIISRQGTSSSSPAQGSQPVITNPTRIRIIDSKGRVIIEDVEEVTEDHGSDSGASYIDRSAQTTNITIDDVGSAVGQIHRKEAIKGTRRRIQDISLDPPHGGYNIPRAMRRPSNATSNDGLPRKSSYRRYRDWEYPAPRRSSRHDISNQRRPYFDGYDDFHDPLAQRFHSRSTRRSPFPKARQDVVQNNETRNLEAFWRGDAGSISAQSHPRRAVHFASEDDAGVAVPRDHPLFHWDSYTIARRPTLQGAEDETMIKLLNEIDAAVKAHQIGRYYVKAPKFTMEDFFSRHEFLDGILPDGDLNIARDDLSRLGVDDGLAPGDPKDQDDLSLSGSNESERSFGRVKKHGQSKTSGAHTPYPASIQSSEDEIHEVEDVATQHDAWPTNGEHEGSEWRHSQSMGMMSHDQLLMKRLVEASRQIIWSFTPKRGSSMIHILLKRFWGCVDTICRQLVWQESEHGPDDERAYFIRNFSSQFKNSDTDTPDSSSKKISWSDCKDCKSGKHYSTALQALDHLHNTHIECDVGCERPYDDPCYVWLHHISPSKDPVQISRDGMLDDVEDFITYLFAINKYMKELHIMVTNSGRDQPTNARVSRPPLSINIVHTFQQIIKVFVLRSKKLSLANRLLDASNSEPSDSRLAKRIQAKLDELKLEERDTWERTLDLLDSAKRDIFLSGNTSRDIEKLQPKTVGAEFLTLAFICVGQNLPHQSHSAARPYQKDVVMKIYKDYASRLHFQANQRPQKRVFLDIRDLKEELEALDNVLEHQQVCLIRFVNSVYPETLRFTTGTRVGQYKTESLYRDVQLRQLEVRRREVENMNTRSRILKEQVKQTIEILEEDHGKAIRVFTIVTLFFLPLSFVSSFLGMNTIDMRSTHYNQQLFWMTAIPVTVAVLALAFIYGYKGDDIRDWMVQRLQDPGSQYSSSTLSKADRDDDHGLRYSEGSSSTWQSMSTAPGIPGSNLYREYKVLARNRIGGATGGRIGGSRNKRDDWMRRQNTQDSLAPFRK</sequence>
<feature type="compositionally biased region" description="Basic and acidic residues" evidence="5">
    <location>
        <begin position="1"/>
        <end position="14"/>
    </location>
</feature>
<feature type="region of interest" description="Disordered" evidence="5">
    <location>
        <begin position="587"/>
        <end position="624"/>
    </location>
</feature>
<feature type="compositionally biased region" description="Polar residues" evidence="5">
    <location>
        <begin position="666"/>
        <end position="686"/>
    </location>
</feature>
<comment type="subcellular location">
    <subcellularLocation>
        <location evidence="1">Cell membrane</location>
        <topology evidence="1">Multi-pass membrane protein</topology>
    </subcellularLocation>
</comment>
<dbReference type="InterPro" id="IPR045863">
    <property type="entry name" value="CorA_TM1_TM2"/>
</dbReference>
<evidence type="ECO:0000313" key="8">
    <source>
        <dbReference type="Proteomes" id="UP001338125"/>
    </source>
</evidence>
<keyword evidence="2 6" id="KW-0812">Transmembrane</keyword>
<protein>
    <recommendedName>
        <fullName evidence="9">Mg2+ transporter</fullName>
    </recommendedName>
</protein>
<dbReference type="Pfam" id="PF01544">
    <property type="entry name" value="CorA"/>
    <property type="match status" value="1"/>
</dbReference>
<feature type="transmembrane region" description="Helical" evidence="6">
    <location>
        <begin position="1561"/>
        <end position="1583"/>
    </location>
</feature>
<feature type="compositionally biased region" description="Polar residues" evidence="5">
    <location>
        <begin position="1633"/>
        <end position="1642"/>
    </location>
</feature>
<evidence type="ECO:0000256" key="1">
    <source>
        <dbReference type="ARBA" id="ARBA00004651"/>
    </source>
</evidence>
<dbReference type="EMBL" id="JAVFKD010000016">
    <property type="protein sequence ID" value="KAK5987540.1"/>
    <property type="molecule type" value="Genomic_DNA"/>
</dbReference>
<evidence type="ECO:0000256" key="4">
    <source>
        <dbReference type="ARBA" id="ARBA00023136"/>
    </source>
</evidence>
<feature type="region of interest" description="Disordered" evidence="5">
    <location>
        <begin position="1032"/>
        <end position="1086"/>
    </location>
</feature>
<organism evidence="7 8">
    <name type="scientific">Cladobotryum mycophilum</name>
    <dbReference type="NCBI Taxonomy" id="491253"/>
    <lineage>
        <taxon>Eukaryota</taxon>
        <taxon>Fungi</taxon>
        <taxon>Dikarya</taxon>
        <taxon>Ascomycota</taxon>
        <taxon>Pezizomycotina</taxon>
        <taxon>Sordariomycetes</taxon>
        <taxon>Hypocreomycetidae</taxon>
        <taxon>Hypocreales</taxon>
        <taxon>Hypocreaceae</taxon>
        <taxon>Cladobotryum</taxon>
    </lineage>
</organism>
<reference evidence="7 8" key="1">
    <citation type="submission" date="2024-01" db="EMBL/GenBank/DDBJ databases">
        <title>Complete genome of Cladobotryum mycophilum ATHUM6906.</title>
        <authorList>
            <person name="Christinaki A.C."/>
            <person name="Myridakis A.I."/>
            <person name="Kouvelis V.N."/>
        </authorList>
    </citation>
    <scope>NUCLEOTIDE SEQUENCE [LARGE SCALE GENOMIC DNA]</scope>
    <source>
        <strain evidence="7 8">ATHUM6906</strain>
    </source>
</reference>
<evidence type="ECO:0000256" key="5">
    <source>
        <dbReference type="SAM" id="MobiDB-lite"/>
    </source>
</evidence>
<evidence type="ECO:0000256" key="3">
    <source>
        <dbReference type="ARBA" id="ARBA00022989"/>
    </source>
</evidence>
<feature type="compositionally biased region" description="Polar residues" evidence="5">
    <location>
        <begin position="722"/>
        <end position="741"/>
    </location>
</feature>
<evidence type="ECO:0000313" key="7">
    <source>
        <dbReference type="EMBL" id="KAK5987540.1"/>
    </source>
</evidence>
<feature type="compositionally biased region" description="Polar residues" evidence="5">
    <location>
        <begin position="1656"/>
        <end position="1667"/>
    </location>
</feature>